<organism evidence="3 4">
    <name type="scientific">Neisseria canis</name>
    <dbReference type="NCBI Taxonomy" id="493"/>
    <lineage>
        <taxon>Bacteria</taxon>
        <taxon>Pseudomonadati</taxon>
        <taxon>Pseudomonadota</taxon>
        <taxon>Betaproteobacteria</taxon>
        <taxon>Neisseriales</taxon>
        <taxon>Neisseriaceae</taxon>
        <taxon>Neisseria</taxon>
    </lineage>
</organism>
<sequence>MDKPFLFLTFCAAAAGAQAFSVQSGEWQWPHTISWHDKTSNSTDSVKGSESICISQKSSTDYPKAQADSLAAENCKVSNFQSRGNKASFKAACETMSFDAEYEKLGENEIRFTQTIYSRKDKSYTASGTMRRKGGQTASCAE</sequence>
<accession>A0A1X3CZ07</accession>
<evidence type="ECO:0000256" key="1">
    <source>
        <dbReference type="SAM" id="MobiDB-lite"/>
    </source>
</evidence>
<proteinExistence type="predicted"/>
<gene>
    <name evidence="3" type="ORF">NCTC10296_00654</name>
</gene>
<keyword evidence="2" id="KW-0732">Signal</keyword>
<dbReference type="InterPro" id="IPR022061">
    <property type="entry name" value="DUF3617"/>
</dbReference>
<dbReference type="EMBL" id="LR134313">
    <property type="protein sequence ID" value="VEF00037.1"/>
    <property type="molecule type" value="Genomic_DNA"/>
</dbReference>
<dbReference type="KEGG" id="nci:NCTC10296_00654"/>
<dbReference type="Proteomes" id="UP000279284">
    <property type="component" value="Chromosome"/>
</dbReference>
<evidence type="ECO:0000313" key="4">
    <source>
        <dbReference type="Proteomes" id="UP000279284"/>
    </source>
</evidence>
<evidence type="ECO:0000313" key="3">
    <source>
        <dbReference type="EMBL" id="VEF00037.1"/>
    </source>
</evidence>
<dbReference type="AlphaFoldDB" id="A0A1X3CZ07"/>
<reference evidence="3 4" key="1">
    <citation type="submission" date="2018-12" db="EMBL/GenBank/DDBJ databases">
        <authorList>
            <consortium name="Pathogen Informatics"/>
        </authorList>
    </citation>
    <scope>NUCLEOTIDE SEQUENCE [LARGE SCALE GENOMIC DNA]</scope>
    <source>
        <strain evidence="3 4">NCTC10296</strain>
    </source>
</reference>
<feature type="region of interest" description="Disordered" evidence="1">
    <location>
        <begin position="121"/>
        <end position="142"/>
    </location>
</feature>
<dbReference type="OrthoDB" id="8605726at2"/>
<dbReference type="Pfam" id="PF12276">
    <property type="entry name" value="DUF3617"/>
    <property type="match status" value="1"/>
</dbReference>
<feature type="signal peptide" evidence="2">
    <location>
        <begin position="1"/>
        <end position="19"/>
    </location>
</feature>
<evidence type="ECO:0000256" key="2">
    <source>
        <dbReference type="SAM" id="SignalP"/>
    </source>
</evidence>
<dbReference type="RefSeq" id="WP_085416073.1">
    <property type="nucleotide sequence ID" value="NZ_CAUJPY010000021.1"/>
</dbReference>
<protein>
    <submittedName>
        <fullName evidence="3">Protein of uncharacterized function (DUF3617)</fullName>
    </submittedName>
</protein>
<feature type="chain" id="PRO_5030037537" evidence="2">
    <location>
        <begin position="20"/>
        <end position="142"/>
    </location>
</feature>
<keyword evidence="4" id="KW-1185">Reference proteome</keyword>
<name>A0A1X3CZ07_9NEIS</name>